<name>A0A6C8Y3R0_SALDZ</name>
<dbReference type="Proteomes" id="UP000885362">
    <property type="component" value="Unassembled WGS sequence"/>
</dbReference>
<reference evidence="1" key="1">
    <citation type="submission" date="2018-08" db="EMBL/GenBank/DDBJ databases">
        <authorList>
            <consortium name="GenomeTrakr network: Whole genome sequencing for foodborne pathogen traceback"/>
        </authorList>
    </citation>
    <scope>NUCLEOTIDE SEQUENCE [LARGE SCALE GENOMIC DNA]</scope>
    <source>
        <strain evidence="1">FMA0132</strain>
    </source>
</reference>
<proteinExistence type="predicted"/>
<accession>A0A6C8Y3R0</accession>
<comment type="caution">
    <text evidence="1">The sequence shown here is derived from an EMBL/GenBank/DDBJ whole genome shotgun (WGS) entry which is preliminary data.</text>
</comment>
<dbReference type="CDD" id="cd00085">
    <property type="entry name" value="HNHc"/>
    <property type="match status" value="1"/>
</dbReference>
<dbReference type="InterPro" id="IPR003615">
    <property type="entry name" value="HNH_nuc"/>
</dbReference>
<gene>
    <name evidence="1" type="ORF">EL06_27855</name>
</gene>
<keyword evidence="1" id="KW-0540">Nuclease</keyword>
<keyword evidence="1" id="KW-0255">Endonuclease</keyword>
<evidence type="ECO:0000313" key="1">
    <source>
        <dbReference type="EMBL" id="MIE73072.1"/>
    </source>
</evidence>
<keyword evidence="1" id="KW-0378">Hydrolase</keyword>
<sequence>MDLFPDIEQAVPLPHEEVLRYMVCKIRDNRSEEWLAEMCRKNNLSDVCQEYLHRGVLKALEGEPDVSFYPPRLTIELVPRTCWFDNVRSAVSSTDWKRLRQQTARSAGWKCQICGGKGPRWPVECHEIWHYDDDRQCQTLTGLIALCPSCHEVKHMGFSELRGKKDEAVAHLALVNGWSLQGAFDYVDEAFDVWRERSRYAWQLDISWLETQGIKSQDETAAEGSNIPADNQLSLELEVPPVVVESTAVPTVVEQESTSDNVGQIQKDNPVSRSSSVGSTFWSVCLRVFCQVKKVIREQW</sequence>
<organism evidence="1">
    <name type="scientific">Salmonella diarizonae</name>
    <dbReference type="NCBI Taxonomy" id="59204"/>
    <lineage>
        <taxon>Bacteria</taxon>
        <taxon>Pseudomonadati</taxon>
        <taxon>Pseudomonadota</taxon>
        <taxon>Gammaproteobacteria</taxon>
        <taxon>Enterobacterales</taxon>
        <taxon>Enterobacteriaceae</taxon>
        <taxon>Salmonella</taxon>
    </lineage>
</organism>
<protein>
    <submittedName>
        <fullName evidence="1">HNH endonuclease</fullName>
    </submittedName>
</protein>
<dbReference type="EMBL" id="RSHK01000062">
    <property type="protein sequence ID" value="MIE73072.1"/>
    <property type="molecule type" value="Genomic_DNA"/>
</dbReference>
<dbReference type="GO" id="GO:0004519">
    <property type="term" value="F:endonuclease activity"/>
    <property type="evidence" value="ECO:0007669"/>
    <property type="project" value="UniProtKB-KW"/>
</dbReference>
<dbReference type="AlphaFoldDB" id="A0A6C8Y3R0"/>